<proteinExistence type="predicted"/>
<reference evidence="2 3" key="1">
    <citation type="journal article" date="2020" name="Genomics">
        <title>Complete, high-quality genomes from long-read metagenomic sequencing of two wolf lichen thalli reveals enigmatic genome architecture.</title>
        <authorList>
            <person name="McKenzie S.K."/>
            <person name="Walston R.F."/>
            <person name="Allen J.L."/>
        </authorList>
    </citation>
    <scope>NUCLEOTIDE SEQUENCE [LARGE SCALE GENOMIC DNA]</scope>
    <source>
        <strain evidence="2">WasteWater2</strain>
    </source>
</reference>
<name>A0A8H6FDZ1_9LECA</name>
<evidence type="ECO:0000256" key="1">
    <source>
        <dbReference type="SAM" id="MobiDB-lite"/>
    </source>
</evidence>
<dbReference type="AlphaFoldDB" id="A0A8H6FDZ1"/>
<feature type="compositionally biased region" description="Basic and acidic residues" evidence="1">
    <location>
        <begin position="110"/>
        <end position="120"/>
    </location>
</feature>
<evidence type="ECO:0000313" key="3">
    <source>
        <dbReference type="Proteomes" id="UP000578531"/>
    </source>
</evidence>
<accession>A0A8H6FDZ1</accession>
<protein>
    <submittedName>
        <fullName evidence="2">Uncharacterized protein</fullName>
    </submittedName>
</protein>
<keyword evidence="3" id="KW-1185">Reference proteome</keyword>
<organism evidence="2 3">
    <name type="scientific">Letharia columbiana</name>
    <dbReference type="NCBI Taxonomy" id="112416"/>
    <lineage>
        <taxon>Eukaryota</taxon>
        <taxon>Fungi</taxon>
        <taxon>Dikarya</taxon>
        <taxon>Ascomycota</taxon>
        <taxon>Pezizomycotina</taxon>
        <taxon>Lecanoromycetes</taxon>
        <taxon>OSLEUM clade</taxon>
        <taxon>Lecanoromycetidae</taxon>
        <taxon>Lecanorales</taxon>
        <taxon>Lecanorineae</taxon>
        <taxon>Parmeliaceae</taxon>
        <taxon>Letharia</taxon>
    </lineage>
</organism>
<comment type="caution">
    <text evidence="2">The sequence shown here is derived from an EMBL/GenBank/DDBJ whole genome shotgun (WGS) entry which is preliminary data.</text>
</comment>
<evidence type="ECO:0000313" key="2">
    <source>
        <dbReference type="EMBL" id="KAF6224571.1"/>
    </source>
</evidence>
<dbReference type="GeneID" id="59294643"/>
<gene>
    <name evidence="2" type="ORF">HO173_013011</name>
</gene>
<dbReference type="Proteomes" id="UP000578531">
    <property type="component" value="Unassembled WGS sequence"/>
</dbReference>
<feature type="region of interest" description="Disordered" evidence="1">
    <location>
        <begin position="94"/>
        <end position="120"/>
    </location>
</feature>
<sequence>MAGLPRAVISNWSGAHGFLKDDDHTSSHHSIQSNRNIQGLKDFDEVVDDEGIVHVPRRKQQHVSSDIAKVSTAQRFGCSNPAYHSPAISFLPQSFQQKSISQTAPVPEFPNEKLQEPAKD</sequence>
<feature type="compositionally biased region" description="Polar residues" evidence="1">
    <location>
        <begin position="94"/>
        <end position="104"/>
    </location>
</feature>
<dbReference type="EMBL" id="JACCJC010000117">
    <property type="protein sequence ID" value="KAF6224571.1"/>
    <property type="molecule type" value="Genomic_DNA"/>
</dbReference>
<dbReference type="RefSeq" id="XP_037158269.1">
    <property type="nucleotide sequence ID" value="XM_037314840.1"/>
</dbReference>